<sequence>MSTKDKLLSYLKERKGDWVSGEALSNKIAVSRSAVWKHICKLREEGYVIESSSKKGYLFRKAPDLLLPNEIRQGLDTKVFGKRDIVYFTETDSTNTRAKDLAVRGAPEG</sequence>
<comment type="caution">
    <text evidence="2">The sequence shown here is derived from an EMBL/GenBank/DDBJ whole genome shotgun (WGS) entry which is preliminary data.</text>
</comment>
<dbReference type="SUPFAM" id="SSF46785">
    <property type="entry name" value="Winged helix' DNA-binding domain"/>
    <property type="match status" value="1"/>
</dbReference>
<feature type="non-terminal residue" evidence="2">
    <location>
        <position position="109"/>
    </location>
</feature>
<dbReference type="Pfam" id="PF08279">
    <property type="entry name" value="HTH_11"/>
    <property type="match status" value="1"/>
</dbReference>
<gene>
    <name evidence="2" type="ORF">S01H1_24907</name>
</gene>
<proteinExistence type="predicted"/>
<organism evidence="2">
    <name type="scientific">marine sediment metagenome</name>
    <dbReference type="NCBI Taxonomy" id="412755"/>
    <lineage>
        <taxon>unclassified sequences</taxon>
        <taxon>metagenomes</taxon>
        <taxon>ecological metagenomes</taxon>
    </lineage>
</organism>
<protein>
    <recommendedName>
        <fullName evidence="1">Helix-turn-helix type 11 domain-containing protein</fullName>
    </recommendedName>
</protein>
<reference evidence="2" key="1">
    <citation type="journal article" date="2014" name="Front. Microbiol.">
        <title>High frequency of phylogenetically diverse reductive dehalogenase-homologous genes in deep subseafloor sedimentary metagenomes.</title>
        <authorList>
            <person name="Kawai M."/>
            <person name="Futagami T."/>
            <person name="Toyoda A."/>
            <person name="Takaki Y."/>
            <person name="Nishi S."/>
            <person name="Hori S."/>
            <person name="Arai W."/>
            <person name="Tsubouchi T."/>
            <person name="Morono Y."/>
            <person name="Uchiyama I."/>
            <person name="Ito T."/>
            <person name="Fujiyama A."/>
            <person name="Inagaki F."/>
            <person name="Takami H."/>
        </authorList>
    </citation>
    <scope>NUCLEOTIDE SEQUENCE</scope>
    <source>
        <strain evidence="2">Expedition CK06-06</strain>
    </source>
</reference>
<accession>X0SZX8</accession>
<dbReference type="InterPro" id="IPR036388">
    <property type="entry name" value="WH-like_DNA-bd_sf"/>
</dbReference>
<evidence type="ECO:0000313" key="2">
    <source>
        <dbReference type="EMBL" id="GAF86504.1"/>
    </source>
</evidence>
<feature type="domain" description="Helix-turn-helix type 11" evidence="1">
    <location>
        <begin position="5"/>
        <end position="57"/>
    </location>
</feature>
<dbReference type="EMBL" id="BARS01015002">
    <property type="protein sequence ID" value="GAF86504.1"/>
    <property type="molecule type" value="Genomic_DNA"/>
</dbReference>
<evidence type="ECO:0000259" key="1">
    <source>
        <dbReference type="Pfam" id="PF08279"/>
    </source>
</evidence>
<dbReference type="InterPro" id="IPR036390">
    <property type="entry name" value="WH_DNA-bd_sf"/>
</dbReference>
<name>X0SZX8_9ZZZZ</name>
<dbReference type="InterPro" id="IPR013196">
    <property type="entry name" value="HTH_11"/>
</dbReference>
<dbReference type="AlphaFoldDB" id="X0SZX8"/>
<dbReference type="Gene3D" id="1.10.10.10">
    <property type="entry name" value="Winged helix-like DNA-binding domain superfamily/Winged helix DNA-binding domain"/>
    <property type="match status" value="1"/>
</dbReference>